<comment type="subcellular location">
    <subcellularLocation>
        <location evidence="1">Nucleus</location>
    </subcellularLocation>
</comment>
<dbReference type="GO" id="GO:0003677">
    <property type="term" value="F:DNA binding"/>
    <property type="evidence" value="ECO:0007669"/>
    <property type="project" value="UniProtKB-KW"/>
</dbReference>
<dbReference type="PANTHER" id="PTHR31920">
    <property type="entry name" value="B3 DOMAIN-CONTAINING"/>
    <property type="match status" value="1"/>
</dbReference>
<dbReference type="Pfam" id="PF02362">
    <property type="entry name" value="B3"/>
    <property type="match status" value="3"/>
</dbReference>
<feature type="domain" description="TF-B3" evidence="7">
    <location>
        <begin position="10"/>
        <end position="103"/>
    </location>
</feature>
<dbReference type="PANTHER" id="PTHR31920:SF117">
    <property type="entry name" value="TRANSCRIPTIONAL FACTOR FAMILY PROTEIN, PUTATIVE-RELATED"/>
    <property type="match status" value="1"/>
</dbReference>
<dbReference type="Proteomes" id="UP000694853">
    <property type="component" value="Unplaced"/>
</dbReference>
<reference evidence="8" key="1">
    <citation type="journal article" date="2019" name="Toxins">
        <title>Detection of Abrin-Like and Prepropulchellin-Like Toxin Genes and Transcripts Using Whole Genome Sequencing and Full-Length Transcript Sequencing of Abrus precatorius.</title>
        <authorList>
            <person name="Hovde B.T."/>
            <person name="Daligault H.E."/>
            <person name="Hanschen E.R."/>
            <person name="Kunde Y.A."/>
            <person name="Johnson M.B."/>
            <person name="Starkenburg S.R."/>
            <person name="Johnson S.L."/>
        </authorList>
    </citation>
    <scope>NUCLEOTIDE SEQUENCE [LARGE SCALE GENOMIC DNA]</scope>
</reference>
<dbReference type="InterPro" id="IPR003340">
    <property type="entry name" value="B3_DNA-bd"/>
</dbReference>
<organism evidence="8 9">
    <name type="scientific">Abrus precatorius</name>
    <name type="common">Indian licorice</name>
    <name type="synonym">Glycine abrus</name>
    <dbReference type="NCBI Taxonomy" id="3816"/>
    <lineage>
        <taxon>Eukaryota</taxon>
        <taxon>Viridiplantae</taxon>
        <taxon>Streptophyta</taxon>
        <taxon>Embryophyta</taxon>
        <taxon>Tracheophyta</taxon>
        <taxon>Spermatophyta</taxon>
        <taxon>Magnoliopsida</taxon>
        <taxon>eudicotyledons</taxon>
        <taxon>Gunneridae</taxon>
        <taxon>Pentapetalae</taxon>
        <taxon>rosids</taxon>
        <taxon>fabids</taxon>
        <taxon>Fabales</taxon>
        <taxon>Fabaceae</taxon>
        <taxon>Papilionoideae</taxon>
        <taxon>50 kb inversion clade</taxon>
        <taxon>NPAAA clade</taxon>
        <taxon>indigoferoid/millettioid clade</taxon>
        <taxon>Abreae</taxon>
        <taxon>Abrus</taxon>
    </lineage>
</organism>
<accession>A0A8B8MCH6</accession>
<feature type="compositionally biased region" description="Polar residues" evidence="6">
    <location>
        <begin position="433"/>
        <end position="442"/>
    </location>
</feature>
<dbReference type="CDD" id="cd10017">
    <property type="entry name" value="B3_DNA"/>
    <property type="match status" value="4"/>
</dbReference>
<dbReference type="PROSITE" id="PS50863">
    <property type="entry name" value="B3"/>
    <property type="match status" value="4"/>
</dbReference>
<keyword evidence="2" id="KW-0805">Transcription regulation</keyword>
<reference evidence="9" key="2">
    <citation type="submission" date="2025-08" db="UniProtKB">
        <authorList>
            <consortium name="RefSeq"/>
        </authorList>
    </citation>
    <scope>IDENTIFICATION</scope>
    <source>
        <tissue evidence="9">Young leaves</tissue>
    </source>
</reference>
<dbReference type="AlphaFoldDB" id="A0A8B8MCH6"/>
<evidence type="ECO:0000256" key="4">
    <source>
        <dbReference type="ARBA" id="ARBA00023163"/>
    </source>
</evidence>
<dbReference type="RefSeq" id="XP_027364809.1">
    <property type="nucleotide sequence ID" value="XM_027509008.1"/>
</dbReference>
<proteinExistence type="predicted"/>
<evidence type="ECO:0000259" key="7">
    <source>
        <dbReference type="PROSITE" id="PS50863"/>
    </source>
</evidence>
<gene>
    <name evidence="9" type="primary">LOC113871917</name>
</gene>
<feature type="domain" description="TF-B3" evidence="7">
    <location>
        <begin position="498"/>
        <end position="551"/>
    </location>
</feature>
<dbReference type="KEGG" id="aprc:113871917"/>
<protein>
    <submittedName>
        <fullName evidence="9">B3 domain-containing protein Os03g0621600</fullName>
    </submittedName>
</protein>
<keyword evidence="8" id="KW-1185">Reference proteome</keyword>
<dbReference type="GeneID" id="113871917"/>
<sequence>MPSGENATLPICFFKIILKANIERLKIPNKFTRRYGGGLSNPVFIKPPDGTEWKVYWTKENGEVWLEKGWKEIVENYSLDHGYLVVFKYEGTSHIDILILDHTALEIDYPFCDTYCDENDNLNQNQTDDKSIEILDEFPDQKATHITGDKAIERTSLNWPTQTRAKEVAIKFISKNPFFTVYITPSLLGASRVTLPDLNVDIENKEKNVILKSGDRSWNLKLLRRHNPSSVRKLSAGWSLFVKESQLIPGDWLSDTASQLHILFMATQIGQRNAFLPIHFFKIIIESNVEKLKIPNSFTRTYGDGLSNPVLIKPPDGTEWEVCLTKENGEVWFDKGWKEFAENYSIGYGHLVVFKYEGSPHVDVLIFDKSALEIDHPPSENDDDEMDNHDECNDASVMILEEFPPHQKTRSNTPLFSPPLHKKMRNNTHENVEANSNSQKLQADTGDHSEPGTKCVKGTQRTTSLNMPRSVRAQEKHVPKFMDIGENERSVMMQLGERSWCVKLVRAPKSSYDRFSSGWSVFVKESKLKTGNICIFELIDRELPSLKVHVF</sequence>
<evidence type="ECO:0000256" key="1">
    <source>
        <dbReference type="ARBA" id="ARBA00004123"/>
    </source>
</evidence>
<dbReference type="SUPFAM" id="SSF101936">
    <property type="entry name" value="DNA-binding pseudobarrel domain"/>
    <property type="match status" value="4"/>
</dbReference>
<name>A0A8B8MCH6_ABRPR</name>
<dbReference type="OrthoDB" id="1688597at2759"/>
<keyword evidence="4" id="KW-0804">Transcription</keyword>
<feature type="domain" description="TF-B3" evidence="7">
    <location>
        <begin position="277"/>
        <end position="370"/>
    </location>
</feature>
<evidence type="ECO:0000313" key="8">
    <source>
        <dbReference type="Proteomes" id="UP000694853"/>
    </source>
</evidence>
<evidence type="ECO:0000313" key="9">
    <source>
        <dbReference type="RefSeq" id="XP_027364809.1"/>
    </source>
</evidence>
<keyword evidence="5" id="KW-0539">Nucleus</keyword>
<dbReference type="Gene3D" id="2.40.330.10">
    <property type="entry name" value="DNA-binding pseudobarrel domain"/>
    <property type="match status" value="4"/>
</dbReference>
<feature type="domain" description="TF-B3" evidence="7">
    <location>
        <begin position="178"/>
        <end position="268"/>
    </location>
</feature>
<dbReference type="InterPro" id="IPR015300">
    <property type="entry name" value="DNA-bd_pseudobarrel_sf"/>
</dbReference>
<evidence type="ECO:0000256" key="2">
    <source>
        <dbReference type="ARBA" id="ARBA00023015"/>
    </source>
</evidence>
<evidence type="ECO:0000256" key="6">
    <source>
        <dbReference type="SAM" id="MobiDB-lite"/>
    </source>
</evidence>
<dbReference type="InterPro" id="IPR050655">
    <property type="entry name" value="Plant_B3_domain"/>
</dbReference>
<dbReference type="GO" id="GO:0005634">
    <property type="term" value="C:nucleus"/>
    <property type="evidence" value="ECO:0007669"/>
    <property type="project" value="UniProtKB-SubCell"/>
</dbReference>
<dbReference type="SMART" id="SM01019">
    <property type="entry name" value="B3"/>
    <property type="match status" value="4"/>
</dbReference>
<evidence type="ECO:0000256" key="5">
    <source>
        <dbReference type="ARBA" id="ARBA00023242"/>
    </source>
</evidence>
<keyword evidence="3" id="KW-0238">DNA-binding</keyword>
<feature type="region of interest" description="Disordered" evidence="6">
    <location>
        <begin position="430"/>
        <end position="459"/>
    </location>
</feature>
<evidence type="ECO:0000256" key="3">
    <source>
        <dbReference type="ARBA" id="ARBA00023125"/>
    </source>
</evidence>